<keyword evidence="6" id="KW-0964">Secreted</keyword>
<comment type="similarity">
    <text evidence="3">Belongs to the ZP domain family. ZPC subfamily.</text>
</comment>
<dbReference type="InterPro" id="IPR048290">
    <property type="entry name" value="ZP_chr"/>
</dbReference>
<evidence type="ECO:0000256" key="2">
    <source>
        <dbReference type="ARBA" id="ARBA00004498"/>
    </source>
</evidence>
<evidence type="ECO:0000256" key="5">
    <source>
        <dbReference type="ARBA" id="ARBA00022475"/>
    </source>
</evidence>
<dbReference type="OrthoDB" id="8880842at2759"/>
<evidence type="ECO:0000313" key="21">
    <source>
        <dbReference type="Proteomes" id="UP001152803"/>
    </source>
</evidence>
<evidence type="ECO:0000256" key="9">
    <source>
        <dbReference type="ARBA" id="ARBA00022692"/>
    </source>
</evidence>
<feature type="domain" description="ZP" evidence="19">
    <location>
        <begin position="100"/>
        <end position="356"/>
    </location>
</feature>
<keyword evidence="10 18" id="KW-0732">Signal</keyword>
<proteinExistence type="inferred from homology"/>
<dbReference type="PANTHER" id="PTHR11576">
    <property type="entry name" value="ZONA PELLUCIDA SPERM-BINDING PROTEIN 3"/>
    <property type="match status" value="1"/>
</dbReference>
<dbReference type="Proteomes" id="UP001152803">
    <property type="component" value="Unassembled WGS sequence"/>
</dbReference>
<evidence type="ECO:0000256" key="15">
    <source>
        <dbReference type="ARBA" id="ARBA00030824"/>
    </source>
</evidence>
<evidence type="ECO:0000256" key="8">
    <source>
        <dbReference type="ARBA" id="ARBA00022685"/>
    </source>
</evidence>
<keyword evidence="8" id="KW-0165">Cleavage on pair of basic residues</keyword>
<dbReference type="Pfam" id="PF00100">
    <property type="entry name" value="Zona_pellucida"/>
    <property type="match status" value="2"/>
</dbReference>
<keyword evidence="14" id="KW-0325">Glycoprotein</keyword>
<dbReference type="Pfam" id="PF23344">
    <property type="entry name" value="ZP-N"/>
    <property type="match status" value="2"/>
</dbReference>
<dbReference type="PRINTS" id="PR00023">
    <property type="entry name" value="ZPELLUCIDA"/>
</dbReference>
<feature type="signal peptide" evidence="18">
    <location>
        <begin position="1"/>
        <end position="27"/>
    </location>
</feature>
<comment type="caution">
    <text evidence="20">The sequence shown here is derived from an EMBL/GenBank/DDBJ whole genome shotgun (WGS) entry which is preliminary data.</text>
</comment>
<evidence type="ECO:0000313" key="20">
    <source>
        <dbReference type="EMBL" id="KAJ8274272.1"/>
    </source>
</evidence>
<evidence type="ECO:0000256" key="7">
    <source>
        <dbReference type="ARBA" id="ARBA00022530"/>
    </source>
</evidence>
<dbReference type="InterPro" id="IPR055356">
    <property type="entry name" value="ZP-N"/>
</dbReference>
<dbReference type="PROSITE" id="PS51034">
    <property type="entry name" value="ZP_2"/>
    <property type="match status" value="2"/>
</dbReference>
<dbReference type="InterPro" id="IPR001507">
    <property type="entry name" value="ZP_dom"/>
</dbReference>
<reference evidence="20" key="1">
    <citation type="journal article" date="2023" name="Science">
        <title>Genome structures resolve the early diversification of teleost fishes.</title>
        <authorList>
            <person name="Parey E."/>
            <person name="Louis A."/>
            <person name="Montfort J."/>
            <person name="Bouchez O."/>
            <person name="Roques C."/>
            <person name="Iampietro C."/>
            <person name="Lluch J."/>
            <person name="Castinel A."/>
            <person name="Donnadieu C."/>
            <person name="Desvignes T."/>
            <person name="Floi Bucao C."/>
            <person name="Jouanno E."/>
            <person name="Wen M."/>
            <person name="Mejri S."/>
            <person name="Dirks R."/>
            <person name="Jansen H."/>
            <person name="Henkel C."/>
            <person name="Chen W.J."/>
            <person name="Zahm M."/>
            <person name="Cabau C."/>
            <person name="Klopp C."/>
            <person name="Thompson A.W."/>
            <person name="Robinson-Rechavi M."/>
            <person name="Braasch I."/>
            <person name="Lecointre G."/>
            <person name="Bobe J."/>
            <person name="Postlethwait J.H."/>
            <person name="Berthelot C."/>
            <person name="Roest Crollius H."/>
            <person name="Guiguen Y."/>
        </authorList>
    </citation>
    <scope>NUCLEOTIDE SEQUENCE</scope>
    <source>
        <strain evidence="20">Concon-B</strain>
    </source>
</reference>
<evidence type="ECO:0000256" key="11">
    <source>
        <dbReference type="ARBA" id="ARBA00022989"/>
    </source>
</evidence>
<evidence type="ECO:0000256" key="3">
    <source>
        <dbReference type="ARBA" id="ARBA00006735"/>
    </source>
</evidence>
<dbReference type="FunFam" id="2.60.40.3210:FF:000001">
    <property type="entry name" value="Zona pellucida sperm-binding protein 3"/>
    <property type="match status" value="2"/>
</dbReference>
<feature type="domain" description="ZP" evidence="19">
    <location>
        <begin position="507"/>
        <end position="763"/>
    </location>
</feature>
<dbReference type="GO" id="GO:0035803">
    <property type="term" value="P:egg coat formation"/>
    <property type="evidence" value="ECO:0007669"/>
    <property type="project" value="TreeGrafter"/>
</dbReference>
<feature type="transmembrane region" description="Helical" evidence="17">
    <location>
        <begin position="837"/>
        <end position="859"/>
    </location>
</feature>
<dbReference type="InterPro" id="IPR042235">
    <property type="entry name" value="ZP-C_dom"/>
</dbReference>
<name>A0A9Q1DKK8_CONCO</name>
<feature type="compositionally biased region" description="Low complexity" evidence="16">
    <location>
        <begin position="459"/>
        <end position="468"/>
    </location>
</feature>
<comment type="subcellular location">
    <subcellularLocation>
        <location evidence="1">Cell membrane</location>
        <topology evidence="1">Single-pass type I membrane protein</topology>
    </subcellularLocation>
    <subcellularLocation>
        <location evidence="2">Secreted</location>
        <location evidence="2">Extracellular space</location>
        <location evidence="2">Extracellular matrix</location>
    </subcellularLocation>
</comment>
<evidence type="ECO:0000259" key="19">
    <source>
        <dbReference type="PROSITE" id="PS51034"/>
    </source>
</evidence>
<dbReference type="AlphaFoldDB" id="A0A9Q1DKK8"/>
<evidence type="ECO:0000256" key="6">
    <source>
        <dbReference type="ARBA" id="ARBA00022525"/>
    </source>
</evidence>
<dbReference type="GO" id="GO:0031012">
    <property type="term" value="C:extracellular matrix"/>
    <property type="evidence" value="ECO:0007669"/>
    <property type="project" value="TreeGrafter"/>
</dbReference>
<evidence type="ECO:0000256" key="16">
    <source>
        <dbReference type="SAM" id="MobiDB-lite"/>
    </source>
</evidence>
<dbReference type="GO" id="GO:0005886">
    <property type="term" value="C:plasma membrane"/>
    <property type="evidence" value="ECO:0007669"/>
    <property type="project" value="UniProtKB-SubCell"/>
</dbReference>
<dbReference type="GO" id="GO:0032190">
    <property type="term" value="F:acrosin binding"/>
    <property type="evidence" value="ECO:0007669"/>
    <property type="project" value="TreeGrafter"/>
</dbReference>
<feature type="transmembrane region" description="Helical" evidence="17">
    <location>
        <begin position="430"/>
        <end position="452"/>
    </location>
</feature>
<sequence length="867" mass="93595">MHSGIMEAGRLCIGLVILGVFGCLCHARQSHESVNPHALATTPWYHRKPATTQAPATARPTFGRPASPPGLFTPHPTIGAPKGTTILAPTLPRPDSVHVHCGETLVQLEVDVDLLGIGILIQPSDITLGGCGPVGQDHSHLLFEAELHACGSTLTMTADALIYTFAINYQPKAIGDTPIIRTSDAVIGVQCHYMRLHNVSSNALNPTWIPYHSTLSAEDLLVFSLRLMADDWQLERTSNVFFLGDLINIEASVIQANHVPLRVFMDTCVATLAPSMDSVPRYAFIDYQGCLIDSKLTSSRSKFQSRKRDEKLQVQLDAFRFAQETRSEIYIFCHLRATAALPDSEGKACSFLPSKDGWVSASGDDQVCSCCDSGCTIRKGRSLEPAAAQYSASAFLGPITVQRPTNEVLPKLSTPLKAEDHRAAGLSPDAVVMAGVVAAVGLVCMIVLVMVLRRSKPTTQAPATARPTFGRPASPPGLFTPHPTIGAPKGTTILEPTLPRPDSVHVHCGETLVQLEVDVDLLGIGILIQPSDITLGGCGPVEQDHSHLLFVAELHACGSTLTMTADTLIYTFAINYQPKAIGDTPIIRTSDAVVGVQCHYMRLHNVSSDALNPTWIPYHSTLSAEDLLVFSLRIMADDWQLERTSNVFFLGDLINIEASVIQANHVPLRVFMDTCVATLAPSMDSVPRYAFIDYQGCLIDSKLTSSRSKFQSRKWDEKLQVQLDAFRFAQETRSEIYIFCHLRATAALPDSEGKACSFLPSKDGWVSASGDDQVCSCCDTGCAVRKGRSLEPAAAQYSASAFLGPITVQRPTNEVLPKLSTPLKAEDHRAAGLSPDAVVMAGVVAAVGLVCMIALVMVLRRSKSTAL</sequence>
<feature type="chain" id="PRO_5040495521" description="Zona pellucida sperm-binding protein 3" evidence="18">
    <location>
        <begin position="28"/>
        <end position="867"/>
    </location>
</feature>
<evidence type="ECO:0000256" key="4">
    <source>
        <dbReference type="ARBA" id="ARBA00017980"/>
    </source>
</evidence>
<dbReference type="Gene3D" id="2.60.40.3210">
    <property type="entry name" value="Zona pellucida, ZP-N domain"/>
    <property type="match status" value="2"/>
</dbReference>
<accession>A0A9Q1DKK8</accession>
<evidence type="ECO:0000256" key="14">
    <source>
        <dbReference type="ARBA" id="ARBA00023180"/>
    </source>
</evidence>
<dbReference type="GO" id="GO:2000344">
    <property type="term" value="P:positive regulation of acrosome reaction"/>
    <property type="evidence" value="ECO:0007669"/>
    <property type="project" value="TreeGrafter"/>
</dbReference>
<dbReference type="PANTHER" id="PTHR11576:SF2">
    <property type="entry name" value="ZONA PELLUCIDA SPERM-BINDING PROTEIN 3"/>
    <property type="match status" value="1"/>
</dbReference>
<dbReference type="SMART" id="SM00241">
    <property type="entry name" value="ZP"/>
    <property type="match status" value="2"/>
</dbReference>
<keyword evidence="13" id="KW-1015">Disulfide bond</keyword>
<keyword evidence="9 17" id="KW-0812">Transmembrane</keyword>
<keyword evidence="21" id="KW-1185">Reference proteome</keyword>
<protein>
    <recommendedName>
        <fullName evidence="4">Zona pellucida sperm-binding protein 3</fullName>
    </recommendedName>
    <alternativeName>
        <fullName evidence="15">Zona pellucida glycoprotein 3</fullName>
    </alternativeName>
</protein>
<dbReference type="GO" id="GO:0007339">
    <property type="term" value="P:binding of sperm to zona pellucida"/>
    <property type="evidence" value="ECO:0007669"/>
    <property type="project" value="TreeGrafter"/>
</dbReference>
<keyword evidence="11 17" id="KW-1133">Transmembrane helix</keyword>
<evidence type="ECO:0000256" key="10">
    <source>
        <dbReference type="ARBA" id="ARBA00022729"/>
    </source>
</evidence>
<dbReference type="EMBL" id="JAFJMO010000006">
    <property type="protein sequence ID" value="KAJ8274272.1"/>
    <property type="molecule type" value="Genomic_DNA"/>
</dbReference>
<evidence type="ECO:0000256" key="17">
    <source>
        <dbReference type="SAM" id="Phobius"/>
    </source>
</evidence>
<dbReference type="Gene3D" id="2.60.40.4100">
    <property type="entry name" value="Zona pellucida, ZP-C domain"/>
    <property type="match status" value="2"/>
</dbReference>
<keyword evidence="7" id="KW-0272">Extracellular matrix</keyword>
<organism evidence="20 21">
    <name type="scientific">Conger conger</name>
    <name type="common">Conger eel</name>
    <name type="synonym">Muraena conger</name>
    <dbReference type="NCBI Taxonomy" id="82655"/>
    <lineage>
        <taxon>Eukaryota</taxon>
        <taxon>Metazoa</taxon>
        <taxon>Chordata</taxon>
        <taxon>Craniata</taxon>
        <taxon>Vertebrata</taxon>
        <taxon>Euteleostomi</taxon>
        <taxon>Actinopterygii</taxon>
        <taxon>Neopterygii</taxon>
        <taxon>Teleostei</taxon>
        <taxon>Anguilliformes</taxon>
        <taxon>Congridae</taxon>
        <taxon>Conger</taxon>
    </lineage>
</organism>
<feature type="region of interest" description="Disordered" evidence="16">
    <location>
        <begin position="459"/>
        <end position="490"/>
    </location>
</feature>
<dbReference type="FunFam" id="2.60.40.4100:FF:000002">
    <property type="entry name" value="Zona pellucida sperm-binding protein 3"/>
    <property type="match status" value="2"/>
</dbReference>
<evidence type="ECO:0000256" key="18">
    <source>
        <dbReference type="SAM" id="SignalP"/>
    </source>
</evidence>
<evidence type="ECO:0000256" key="1">
    <source>
        <dbReference type="ARBA" id="ARBA00004251"/>
    </source>
</evidence>
<evidence type="ECO:0000256" key="13">
    <source>
        <dbReference type="ARBA" id="ARBA00023157"/>
    </source>
</evidence>
<keyword evidence="5" id="KW-1003">Cell membrane</keyword>
<gene>
    <name evidence="20" type="ORF">COCON_G00088970</name>
</gene>
<keyword evidence="12 17" id="KW-0472">Membrane</keyword>
<dbReference type="InterPro" id="IPR055355">
    <property type="entry name" value="ZP-C"/>
</dbReference>
<evidence type="ECO:0000256" key="12">
    <source>
        <dbReference type="ARBA" id="ARBA00023136"/>
    </source>
</evidence>